<protein>
    <submittedName>
        <fullName evidence="2">Chemotaxis protein CheW</fullName>
    </submittedName>
</protein>
<dbReference type="AlphaFoldDB" id="A0A7G9FNC1"/>
<evidence type="ECO:0000259" key="1">
    <source>
        <dbReference type="PROSITE" id="PS50851"/>
    </source>
</evidence>
<feature type="domain" description="CheW-like" evidence="1">
    <location>
        <begin position="3"/>
        <end position="147"/>
    </location>
</feature>
<evidence type="ECO:0000313" key="2">
    <source>
        <dbReference type="EMBL" id="QNM00053.1"/>
    </source>
</evidence>
<dbReference type="Proteomes" id="UP000515819">
    <property type="component" value="Chromosome"/>
</dbReference>
<dbReference type="SUPFAM" id="SSF50341">
    <property type="entry name" value="CheW-like"/>
    <property type="match status" value="1"/>
</dbReference>
<organism evidence="2 3">
    <name type="scientific">Wujia chipingensis</name>
    <dbReference type="NCBI Taxonomy" id="2763670"/>
    <lineage>
        <taxon>Bacteria</taxon>
        <taxon>Bacillati</taxon>
        <taxon>Bacillota</taxon>
        <taxon>Clostridia</taxon>
        <taxon>Lachnospirales</taxon>
        <taxon>Lachnospiraceae</taxon>
        <taxon>Wujia</taxon>
    </lineage>
</organism>
<dbReference type="PANTHER" id="PTHR22617">
    <property type="entry name" value="CHEMOTAXIS SENSOR HISTIDINE KINASE-RELATED"/>
    <property type="match status" value="1"/>
</dbReference>
<reference evidence="2 3" key="1">
    <citation type="submission" date="2020-08" db="EMBL/GenBank/DDBJ databases">
        <authorList>
            <person name="Liu C."/>
            <person name="Sun Q."/>
        </authorList>
    </citation>
    <scope>NUCLEOTIDE SEQUENCE [LARGE SCALE GENOMIC DNA]</scope>
    <source>
        <strain evidence="2 3">NSJ-4</strain>
    </source>
</reference>
<dbReference type="PROSITE" id="PS50851">
    <property type="entry name" value="CHEW"/>
    <property type="match status" value="1"/>
</dbReference>
<dbReference type="SMART" id="SM00260">
    <property type="entry name" value="CheW"/>
    <property type="match status" value="1"/>
</dbReference>
<dbReference type="PANTHER" id="PTHR22617:SF23">
    <property type="entry name" value="CHEMOTAXIS PROTEIN CHEW"/>
    <property type="match status" value="1"/>
</dbReference>
<dbReference type="InterPro" id="IPR036061">
    <property type="entry name" value="CheW-like_dom_sf"/>
</dbReference>
<dbReference type="GO" id="GO:0007165">
    <property type="term" value="P:signal transduction"/>
    <property type="evidence" value="ECO:0007669"/>
    <property type="project" value="InterPro"/>
</dbReference>
<evidence type="ECO:0000313" key="3">
    <source>
        <dbReference type="Proteomes" id="UP000515819"/>
    </source>
</evidence>
<gene>
    <name evidence="2" type="ORF">H9Q76_01695</name>
</gene>
<keyword evidence="3" id="KW-1185">Reference proteome</keyword>
<dbReference type="GO" id="GO:0005829">
    <property type="term" value="C:cytosol"/>
    <property type="evidence" value="ECO:0007669"/>
    <property type="project" value="TreeGrafter"/>
</dbReference>
<dbReference type="InterPro" id="IPR039315">
    <property type="entry name" value="CheW"/>
</dbReference>
<dbReference type="Gene3D" id="2.40.50.180">
    <property type="entry name" value="CheA-289, Domain 4"/>
    <property type="match status" value="1"/>
</dbReference>
<name>A0A7G9FNC1_9FIRM</name>
<dbReference type="Pfam" id="PF01584">
    <property type="entry name" value="CheW"/>
    <property type="match status" value="1"/>
</dbReference>
<dbReference type="KEGG" id="wcp:H9Q76_01695"/>
<proteinExistence type="predicted"/>
<accession>A0A7G9FNC1</accession>
<dbReference type="InterPro" id="IPR002545">
    <property type="entry name" value="CheW-lke_dom"/>
</dbReference>
<sequence length="161" mass="18128">MAVTKYIVFRLNDQKYSMKLTKINGIEYVYHVVPVPMGPACIKGIIHLRNEVIPVFSLKRLFGMPEEAADTQLLITETHGMKLAIEVDTVLGIVNVEEEDIKQIPMVVHTEETGYLEDVVKLTLPESNQEEIVISIAVDTLMSDHEFGQIEDALEKEMSGK</sequence>
<dbReference type="GO" id="GO:0006935">
    <property type="term" value="P:chemotaxis"/>
    <property type="evidence" value="ECO:0007669"/>
    <property type="project" value="InterPro"/>
</dbReference>
<dbReference type="RefSeq" id="WP_182432432.1">
    <property type="nucleotide sequence ID" value="NZ_CP060632.1"/>
</dbReference>
<dbReference type="EMBL" id="CP060632">
    <property type="protein sequence ID" value="QNM00053.1"/>
    <property type="molecule type" value="Genomic_DNA"/>
</dbReference>
<dbReference type="Gene3D" id="2.30.30.40">
    <property type="entry name" value="SH3 Domains"/>
    <property type="match status" value="1"/>
</dbReference>